<reference evidence="5 6" key="1">
    <citation type="submission" date="2024-06" db="EMBL/GenBank/DDBJ databases">
        <title>Pontibacter populi HYL7-15.</title>
        <authorList>
            <person name="Kim M.K."/>
        </authorList>
    </citation>
    <scope>NUCLEOTIDE SEQUENCE [LARGE SCALE GENOMIC DNA]</scope>
    <source>
        <strain evidence="5 6">HYL7-15</strain>
    </source>
</reference>
<dbReference type="CDD" id="cd06464">
    <property type="entry name" value="ACD_sHsps-like"/>
    <property type="match status" value="1"/>
</dbReference>
<dbReference type="InterPro" id="IPR002068">
    <property type="entry name" value="A-crystallin/Hsp20_dom"/>
</dbReference>
<evidence type="ECO:0000259" key="4">
    <source>
        <dbReference type="PROSITE" id="PS01031"/>
    </source>
</evidence>
<dbReference type="RefSeq" id="WP_350413013.1">
    <property type="nucleotide sequence ID" value="NZ_JBEOKT010000012.1"/>
</dbReference>
<dbReference type="SUPFAM" id="SSF49764">
    <property type="entry name" value="HSP20-like chaperones"/>
    <property type="match status" value="1"/>
</dbReference>
<feature type="region of interest" description="Disordered" evidence="3">
    <location>
        <begin position="140"/>
        <end position="171"/>
    </location>
</feature>
<keyword evidence="6" id="KW-1185">Reference proteome</keyword>
<organism evidence="5 6">
    <name type="scientific">Pontibacter populi</name>
    <dbReference type="NCBI Taxonomy" id="890055"/>
    <lineage>
        <taxon>Bacteria</taxon>
        <taxon>Pseudomonadati</taxon>
        <taxon>Bacteroidota</taxon>
        <taxon>Cytophagia</taxon>
        <taxon>Cytophagales</taxon>
        <taxon>Hymenobacteraceae</taxon>
        <taxon>Pontibacter</taxon>
    </lineage>
</organism>
<sequence length="171" mass="19523">MALNRYTGMEGNMPQSFSSMLDRFFNESVNSKGLSSFTPHVDACETQNGYEIEVALPGIRKEDVSIDFQEGRLSITGERKFEKREGDGRRYQMLETQYGTFNRTFYLPDNVNPDKIKARMENGILMVTVPKDEQKTMKRQITISSEEEQDDAKTIKSKKAKTTENGRAVEA</sequence>
<proteinExistence type="inferred from homology"/>
<dbReference type="PROSITE" id="PS01031">
    <property type="entry name" value="SHSP"/>
    <property type="match status" value="1"/>
</dbReference>
<accession>A0ABV1RVX3</accession>
<dbReference type="InterPro" id="IPR008978">
    <property type="entry name" value="HSP20-like_chaperone"/>
</dbReference>
<dbReference type="Proteomes" id="UP001476807">
    <property type="component" value="Unassembled WGS sequence"/>
</dbReference>
<evidence type="ECO:0000313" key="6">
    <source>
        <dbReference type="Proteomes" id="UP001476807"/>
    </source>
</evidence>
<dbReference type="Gene3D" id="2.60.40.790">
    <property type="match status" value="1"/>
</dbReference>
<dbReference type="PANTHER" id="PTHR11527">
    <property type="entry name" value="HEAT-SHOCK PROTEIN 20 FAMILY MEMBER"/>
    <property type="match status" value="1"/>
</dbReference>
<comment type="caution">
    <text evidence="5">The sequence shown here is derived from an EMBL/GenBank/DDBJ whole genome shotgun (WGS) entry which is preliminary data.</text>
</comment>
<protein>
    <submittedName>
        <fullName evidence="5">Hsp20/alpha crystallin family protein</fullName>
    </submittedName>
</protein>
<dbReference type="InterPro" id="IPR031107">
    <property type="entry name" value="Small_HSP"/>
</dbReference>
<feature type="domain" description="SHSP" evidence="4">
    <location>
        <begin position="32"/>
        <end position="146"/>
    </location>
</feature>
<name>A0ABV1RVX3_9BACT</name>
<evidence type="ECO:0000256" key="1">
    <source>
        <dbReference type="PROSITE-ProRule" id="PRU00285"/>
    </source>
</evidence>
<evidence type="ECO:0000256" key="3">
    <source>
        <dbReference type="SAM" id="MobiDB-lite"/>
    </source>
</evidence>
<evidence type="ECO:0000256" key="2">
    <source>
        <dbReference type="RuleBase" id="RU003616"/>
    </source>
</evidence>
<dbReference type="EMBL" id="JBEOKT010000012">
    <property type="protein sequence ID" value="MER2998546.1"/>
    <property type="molecule type" value="Genomic_DNA"/>
</dbReference>
<evidence type="ECO:0000313" key="5">
    <source>
        <dbReference type="EMBL" id="MER2998546.1"/>
    </source>
</evidence>
<dbReference type="Pfam" id="PF00011">
    <property type="entry name" value="HSP20"/>
    <property type="match status" value="1"/>
</dbReference>
<gene>
    <name evidence="5" type="ORF">ABS362_13395</name>
</gene>
<comment type="similarity">
    <text evidence="1 2">Belongs to the small heat shock protein (HSP20) family.</text>
</comment>
<feature type="compositionally biased region" description="Basic and acidic residues" evidence="3">
    <location>
        <begin position="161"/>
        <end position="171"/>
    </location>
</feature>